<dbReference type="OrthoDB" id="4540492at2759"/>
<dbReference type="PANTHER" id="PTHR23503:SF8">
    <property type="entry name" value="FACILITATED GLUCOSE TRANSPORTER PROTEIN 1"/>
    <property type="match status" value="1"/>
</dbReference>
<feature type="transmembrane region" description="Helical" evidence="9">
    <location>
        <begin position="198"/>
        <end position="219"/>
    </location>
</feature>
<dbReference type="GO" id="GO:1990539">
    <property type="term" value="P:fructose import across plasma membrane"/>
    <property type="evidence" value="ECO:0007669"/>
    <property type="project" value="UniProtKB-ARBA"/>
</dbReference>
<feature type="domain" description="Major facilitator superfamily (MFS) profile" evidence="10">
    <location>
        <begin position="27"/>
        <end position="473"/>
    </location>
</feature>
<feature type="transmembrane region" description="Helical" evidence="9">
    <location>
        <begin position="323"/>
        <end position="345"/>
    </location>
</feature>
<dbReference type="AlphaFoldDB" id="A0A158QH55"/>
<feature type="transmembrane region" description="Helical" evidence="9">
    <location>
        <begin position="21"/>
        <end position="40"/>
    </location>
</feature>
<dbReference type="FunFam" id="1.20.1250.20:FF:001511">
    <property type="entry name" value="Solute carrier family 2, facilitated glucose transporter member 5"/>
    <property type="match status" value="1"/>
</dbReference>
<protein>
    <submittedName>
        <fullName evidence="13">MFS domain-containing protein</fullName>
    </submittedName>
</protein>
<dbReference type="PROSITE" id="PS00217">
    <property type="entry name" value="SUGAR_TRANSPORT_2"/>
    <property type="match status" value="1"/>
</dbReference>
<dbReference type="GO" id="GO:0005353">
    <property type="term" value="F:fructose transmembrane transporter activity"/>
    <property type="evidence" value="ECO:0007669"/>
    <property type="project" value="UniProtKB-ARBA"/>
</dbReference>
<evidence type="ECO:0000256" key="4">
    <source>
        <dbReference type="ARBA" id="ARBA00022692"/>
    </source>
</evidence>
<dbReference type="Gene3D" id="1.20.1250.20">
    <property type="entry name" value="MFS general substrate transporter like domains"/>
    <property type="match status" value="1"/>
</dbReference>
<reference evidence="11 12" key="2">
    <citation type="submission" date="2018-11" db="EMBL/GenBank/DDBJ databases">
        <authorList>
            <consortium name="Pathogen Informatics"/>
        </authorList>
    </citation>
    <scope>NUCLEOTIDE SEQUENCE [LARGE SCALE GENOMIC DNA]</scope>
</reference>
<evidence type="ECO:0000256" key="1">
    <source>
        <dbReference type="ARBA" id="ARBA00004651"/>
    </source>
</evidence>
<feature type="transmembrane region" description="Helical" evidence="9">
    <location>
        <begin position="352"/>
        <end position="374"/>
    </location>
</feature>
<gene>
    <name evidence="11" type="ORF">HNAJ_LOCUS1517</name>
</gene>
<feature type="transmembrane region" description="Helical" evidence="9">
    <location>
        <begin position="106"/>
        <end position="129"/>
    </location>
</feature>
<dbReference type="InterPro" id="IPR005828">
    <property type="entry name" value="MFS_sugar_transport-like"/>
</dbReference>
<name>A0A158QH55_RODNA</name>
<dbReference type="STRING" id="102285.A0A158QH55"/>
<evidence type="ECO:0000313" key="13">
    <source>
        <dbReference type="WBParaSite" id="HNAJ_0000151801-mRNA-1"/>
    </source>
</evidence>
<keyword evidence="3" id="KW-1003">Cell membrane</keyword>
<comment type="similarity">
    <text evidence="7">Belongs to the major facilitator superfamily. Sugar transporter (TC 2.A.1.1) family.</text>
</comment>
<dbReference type="SUPFAM" id="SSF103473">
    <property type="entry name" value="MFS general substrate transporter"/>
    <property type="match status" value="1"/>
</dbReference>
<keyword evidence="6 9" id="KW-0472">Membrane</keyword>
<organism evidence="13">
    <name type="scientific">Rodentolepis nana</name>
    <name type="common">Dwarf tapeworm</name>
    <name type="synonym">Hymenolepis nana</name>
    <dbReference type="NCBI Taxonomy" id="102285"/>
    <lineage>
        <taxon>Eukaryota</taxon>
        <taxon>Metazoa</taxon>
        <taxon>Spiralia</taxon>
        <taxon>Lophotrochozoa</taxon>
        <taxon>Platyhelminthes</taxon>
        <taxon>Cestoda</taxon>
        <taxon>Eucestoda</taxon>
        <taxon>Cyclophyllidea</taxon>
        <taxon>Hymenolepididae</taxon>
        <taxon>Rodentolepis</taxon>
    </lineage>
</organism>
<feature type="transmembrane region" description="Helical" evidence="9">
    <location>
        <begin position="380"/>
        <end position="408"/>
    </location>
</feature>
<proteinExistence type="inferred from homology"/>
<keyword evidence="4 9" id="KW-0812">Transmembrane</keyword>
<feature type="transmembrane region" description="Helical" evidence="9">
    <location>
        <begin position="286"/>
        <end position="311"/>
    </location>
</feature>
<dbReference type="InterPro" id="IPR020846">
    <property type="entry name" value="MFS_dom"/>
</dbReference>
<feature type="region of interest" description="Disordered" evidence="8">
    <location>
        <begin position="490"/>
        <end position="512"/>
    </location>
</feature>
<evidence type="ECO:0000256" key="8">
    <source>
        <dbReference type="SAM" id="MobiDB-lite"/>
    </source>
</evidence>
<evidence type="ECO:0000256" key="2">
    <source>
        <dbReference type="ARBA" id="ARBA00022448"/>
    </source>
</evidence>
<dbReference type="Proteomes" id="UP000278807">
    <property type="component" value="Unassembled WGS sequence"/>
</dbReference>
<comment type="subcellular location">
    <subcellularLocation>
        <location evidence="1">Cell membrane</location>
        <topology evidence="1">Multi-pass membrane protein</topology>
    </subcellularLocation>
</comment>
<dbReference type="EMBL" id="UZAE01000597">
    <property type="protein sequence ID" value="VDN97376.1"/>
    <property type="molecule type" value="Genomic_DNA"/>
</dbReference>
<dbReference type="InterPro" id="IPR003663">
    <property type="entry name" value="Sugar/inositol_transpt"/>
</dbReference>
<evidence type="ECO:0000313" key="12">
    <source>
        <dbReference type="Proteomes" id="UP000278807"/>
    </source>
</evidence>
<feature type="compositionally biased region" description="Polar residues" evidence="8">
    <location>
        <begin position="497"/>
        <end position="512"/>
    </location>
</feature>
<dbReference type="PANTHER" id="PTHR23503">
    <property type="entry name" value="SOLUTE CARRIER FAMILY 2"/>
    <property type="match status" value="1"/>
</dbReference>
<evidence type="ECO:0000256" key="6">
    <source>
        <dbReference type="ARBA" id="ARBA00023136"/>
    </source>
</evidence>
<feature type="transmembrane region" description="Helical" evidence="9">
    <location>
        <begin position="168"/>
        <end position="186"/>
    </location>
</feature>
<dbReference type="PRINTS" id="PR00171">
    <property type="entry name" value="SUGRTRNSPORT"/>
</dbReference>
<evidence type="ECO:0000256" key="9">
    <source>
        <dbReference type="SAM" id="Phobius"/>
    </source>
</evidence>
<feature type="transmembrane region" description="Helical" evidence="9">
    <location>
        <begin position="135"/>
        <end position="156"/>
    </location>
</feature>
<feature type="transmembrane region" description="Helical" evidence="9">
    <location>
        <begin position="420"/>
        <end position="439"/>
    </location>
</feature>
<keyword evidence="12" id="KW-1185">Reference proteome</keyword>
<keyword evidence="2 7" id="KW-0813">Transport</keyword>
<evidence type="ECO:0000256" key="7">
    <source>
        <dbReference type="RuleBase" id="RU003346"/>
    </source>
</evidence>
<accession>A0A158QH55</accession>
<dbReference type="PROSITE" id="PS00216">
    <property type="entry name" value="SUGAR_TRANSPORT_1"/>
    <property type="match status" value="1"/>
</dbReference>
<dbReference type="Pfam" id="PF00083">
    <property type="entry name" value="Sugar_tr"/>
    <property type="match status" value="1"/>
</dbReference>
<dbReference type="InterPro" id="IPR045263">
    <property type="entry name" value="GLUT"/>
</dbReference>
<evidence type="ECO:0000256" key="3">
    <source>
        <dbReference type="ARBA" id="ARBA00022475"/>
    </source>
</evidence>
<reference evidence="13" key="1">
    <citation type="submission" date="2016-04" db="UniProtKB">
        <authorList>
            <consortium name="WormBaseParasite"/>
        </authorList>
    </citation>
    <scope>IDENTIFICATION</scope>
</reference>
<dbReference type="InterPro" id="IPR036259">
    <property type="entry name" value="MFS_trans_sf"/>
</dbReference>
<feature type="transmembrane region" description="Helical" evidence="9">
    <location>
        <begin position="451"/>
        <end position="469"/>
    </location>
</feature>
<evidence type="ECO:0000256" key="5">
    <source>
        <dbReference type="ARBA" id="ARBA00022989"/>
    </source>
</evidence>
<dbReference type="GO" id="GO:0005886">
    <property type="term" value="C:plasma membrane"/>
    <property type="evidence" value="ECO:0007669"/>
    <property type="project" value="UniProtKB-SubCell"/>
</dbReference>
<dbReference type="PROSITE" id="PS50850">
    <property type="entry name" value="MFS"/>
    <property type="match status" value="1"/>
</dbReference>
<evidence type="ECO:0000313" key="11">
    <source>
        <dbReference type="EMBL" id="VDN97376.1"/>
    </source>
</evidence>
<evidence type="ECO:0000259" key="10">
    <source>
        <dbReference type="PROSITE" id="PS50850"/>
    </source>
</evidence>
<dbReference type="NCBIfam" id="TIGR00879">
    <property type="entry name" value="SP"/>
    <property type="match status" value="1"/>
</dbReference>
<feature type="transmembrane region" description="Helical" evidence="9">
    <location>
        <begin position="75"/>
        <end position="94"/>
    </location>
</feature>
<dbReference type="WBParaSite" id="HNAJ_0000151801-mRNA-1">
    <property type="protein sequence ID" value="HNAJ_0000151801-mRNA-1"/>
    <property type="gene ID" value="HNAJ_0000151801"/>
</dbReference>
<sequence>MTLNVLDFDLFTLGAQKMLNYRYVFATAIVIFGASFQFGFQTGVINSPTPLIKAFIIEVCEKRSGNLPSTQYVDAMSSLVVAGFPVGGIFGAIFGGSVSNKMGRKLSLFIFNVPMIVGSLLMMACQAAVSFEMIIVGRILVGFACGAFTSIAPVYLSEIAPINIRGISGIMHQLAVVCAILLSQIFGLRELMGTPTIWPYLLGLTLIPSGVLLFCLWICPDSPRYILLHSQNLEGAKSALRWFRGPNSEIIDAEIEELLAEQEGHHGEEVNKFSFKDLFRSKALKTALFVAVVAHLAQQFSGINAALFYSTSLFEAIGLKTEAVYATLGVGSMMVFITIVSIFLIERVGRRILFIGGLGVMLFSAIIITISLTLRTLAPWLVFLAMTFIYIFVGGFAIGTGSIPWFLVAEMFVQETRDPAVVITVIVNWVGQIVISLGYPPLLKYLEDYSFVPFIGLLAIFIGLLYYFLPETKGLTPREVQDEFVRMTGGDEEIDMSPTSHSRSTPSANSTR</sequence>
<dbReference type="InterPro" id="IPR005829">
    <property type="entry name" value="Sugar_transporter_CS"/>
</dbReference>
<keyword evidence="5 9" id="KW-1133">Transmembrane helix</keyword>